<proteinExistence type="predicted"/>
<reference evidence="1" key="1">
    <citation type="submission" date="2019-09" db="EMBL/GenBank/DDBJ databases">
        <authorList>
            <person name="Needham M D."/>
        </authorList>
    </citation>
    <scope>NUCLEOTIDE SEQUENCE</scope>
</reference>
<accession>A0A5E8CJI1</accession>
<gene>
    <name evidence="1" type="ORF">CPAV1605_504</name>
</gene>
<dbReference type="EMBL" id="CABVLZ010000002">
    <property type="protein sequence ID" value="VVU94779.1"/>
    <property type="molecule type" value="Genomic_DNA"/>
</dbReference>
<name>A0A5E8CJI1_9ZZZZ</name>
<dbReference type="AlphaFoldDB" id="A0A5E8CJI1"/>
<sequence>MNLQLFLILTINQAAMYPVRNLSKSPVVFNNKFITILNQGCHEILMINIGPSFLVKKDTGKKSHSLIDNYSPWRSIINEIFAKHPEVDYVSLVNNSYWYTNDFRCRETDLSYPKYIGINGWSIITGLGENIEQVFNDIQSIHDNPYANNGANYLEINSLMMLSSLFMSLSI</sequence>
<protein>
    <submittedName>
        <fullName evidence="1">Uncharacterized protein</fullName>
    </submittedName>
</protein>
<evidence type="ECO:0000313" key="1">
    <source>
        <dbReference type="EMBL" id="VVU94779.1"/>
    </source>
</evidence>
<organism evidence="1">
    <name type="scientific">seawater metagenome</name>
    <dbReference type="NCBI Taxonomy" id="1561972"/>
    <lineage>
        <taxon>unclassified sequences</taxon>
        <taxon>metagenomes</taxon>
        <taxon>ecological metagenomes</taxon>
    </lineage>
</organism>